<evidence type="ECO:0000313" key="3">
    <source>
        <dbReference type="Proteomes" id="UP001497457"/>
    </source>
</evidence>
<reference evidence="2" key="1">
    <citation type="submission" date="2024-10" db="EMBL/GenBank/DDBJ databases">
        <authorList>
            <person name="Ryan C."/>
        </authorList>
    </citation>
    <scope>NUCLEOTIDE SEQUENCE [LARGE SCALE GENOMIC DNA]</scope>
</reference>
<dbReference type="AlphaFoldDB" id="A0ABC9CJT5"/>
<organism evidence="2 3">
    <name type="scientific">Urochloa decumbens</name>
    <dbReference type="NCBI Taxonomy" id="240449"/>
    <lineage>
        <taxon>Eukaryota</taxon>
        <taxon>Viridiplantae</taxon>
        <taxon>Streptophyta</taxon>
        <taxon>Embryophyta</taxon>
        <taxon>Tracheophyta</taxon>
        <taxon>Spermatophyta</taxon>
        <taxon>Magnoliopsida</taxon>
        <taxon>Liliopsida</taxon>
        <taxon>Poales</taxon>
        <taxon>Poaceae</taxon>
        <taxon>PACMAD clade</taxon>
        <taxon>Panicoideae</taxon>
        <taxon>Panicodae</taxon>
        <taxon>Paniceae</taxon>
        <taxon>Melinidinae</taxon>
        <taxon>Urochloa</taxon>
    </lineage>
</organism>
<name>A0ABC9CJT5_9POAL</name>
<accession>A0ABC9CJT5</accession>
<dbReference type="EMBL" id="OZ075113">
    <property type="protein sequence ID" value="CAL5020995.1"/>
    <property type="molecule type" value="Genomic_DNA"/>
</dbReference>
<evidence type="ECO:0000313" key="2">
    <source>
        <dbReference type="EMBL" id="CAL5020995.1"/>
    </source>
</evidence>
<dbReference type="Proteomes" id="UP001497457">
    <property type="component" value="Chromosome 3rd"/>
</dbReference>
<evidence type="ECO:0000256" key="1">
    <source>
        <dbReference type="SAM" id="MobiDB-lite"/>
    </source>
</evidence>
<sequence>MQKRAVVVCVAATLLGLLAVVLGFAAEHFQKKAFVRSDRLFLLRWRRRQAAARLRQDGVRGGCVAAGGVGGGDVRVRRVAERGRNGRFTAVRLRRRPGRDSPGGGGFDFVCDDLRDGVFVSASVTAAIGISCAITACIDNLQHSNRTPTPTPTLGVAMGQLQHPVAYPAQPPNGAGPGGNGAAKIPAGTASA</sequence>
<proteinExistence type="predicted"/>
<feature type="region of interest" description="Disordered" evidence="1">
    <location>
        <begin position="168"/>
        <end position="192"/>
    </location>
</feature>
<gene>
    <name evidence="2" type="ORF">URODEC1_LOCUS75706</name>
</gene>
<protein>
    <submittedName>
        <fullName evidence="2">Uncharacterized protein</fullName>
    </submittedName>
</protein>
<keyword evidence="3" id="KW-1185">Reference proteome</keyword>
<feature type="compositionally biased region" description="Low complexity" evidence="1">
    <location>
        <begin position="182"/>
        <end position="192"/>
    </location>
</feature>